<evidence type="ECO:0000313" key="2">
    <source>
        <dbReference type="EMBL" id="KAL3680623.1"/>
    </source>
</evidence>
<dbReference type="Proteomes" id="UP001633002">
    <property type="component" value="Unassembled WGS sequence"/>
</dbReference>
<dbReference type="AlphaFoldDB" id="A0ABD3GN64"/>
<gene>
    <name evidence="2" type="ORF">R1sor_023579</name>
</gene>
<accession>A0ABD3GN64</accession>
<sequence length="421" mass="48409">MTGTLDAHEPRLLRQTFRDAKITKFSQLCTPAGEIITVEQYCQNLQLQLNDDQIIVLNKLQAVLPAQQMEAIDWSTATGWTWENDTKGKTSTWNLTTRQWRQLLYKVKDETAALNEKWETHNRAATWTRRWTNLWEGNTTFRTKARMWRFLRKGFFTNSKARDWGSVLASAPDSDRTTSYVTGESAIKVAEKALQLHNANPAALLQLLTIWRINWSERNGAQFNNTDSYRGLFQILDEVKQEISALAARQGLSDKLMDKFQLAHSTLLHWSSETKRWLQGITIRTPMPTLPTINIAPQPHEDESNAMGRGIPPQHAPWTEDTMLRWDHNETNTTAEFQPRRTWRFNSATRRSRTPDGLPPRTRHNQNSDLRRTGTRGGSLLNRQISNDGNSSRATTHDRGEGDTCQLIDFNSFQDLVHALQ</sequence>
<evidence type="ECO:0000256" key="1">
    <source>
        <dbReference type="SAM" id="MobiDB-lite"/>
    </source>
</evidence>
<dbReference type="EMBL" id="JBJQOH010000007">
    <property type="protein sequence ID" value="KAL3680623.1"/>
    <property type="molecule type" value="Genomic_DNA"/>
</dbReference>
<protein>
    <submittedName>
        <fullName evidence="2">Uncharacterized protein</fullName>
    </submittedName>
</protein>
<feature type="compositionally biased region" description="Polar residues" evidence="1">
    <location>
        <begin position="381"/>
        <end position="394"/>
    </location>
</feature>
<keyword evidence="3" id="KW-1185">Reference proteome</keyword>
<reference evidence="2 3" key="1">
    <citation type="submission" date="2024-09" db="EMBL/GenBank/DDBJ databases">
        <title>Chromosome-scale assembly of Riccia sorocarpa.</title>
        <authorList>
            <person name="Paukszto L."/>
        </authorList>
    </citation>
    <scope>NUCLEOTIDE SEQUENCE [LARGE SCALE GENOMIC DNA]</scope>
    <source>
        <strain evidence="2">LP-2024</strain>
        <tissue evidence="2">Aerial parts of the thallus</tissue>
    </source>
</reference>
<proteinExistence type="predicted"/>
<evidence type="ECO:0000313" key="3">
    <source>
        <dbReference type="Proteomes" id="UP001633002"/>
    </source>
</evidence>
<organism evidence="2 3">
    <name type="scientific">Riccia sorocarpa</name>
    <dbReference type="NCBI Taxonomy" id="122646"/>
    <lineage>
        <taxon>Eukaryota</taxon>
        <taxon>Viridiplantae</taxon>
        <taxon>Streptophyta</taxon>
        <taxon>Embryophyta</taxon>
        <taxon>Marchantiophyta</taxon>
        <taxon>Marchantiopsida</taxon>
        <taxon>Marchantiidae</taxon>
        <taxon>Marchantiales</taxon>
        <taxon>Ricciaceae</taxon>
        <taxon>Riccia</taxon>
    </lineage>
</organism>
<feature type="region of interest" description="Disordered" evidence="1">
    <location>
        <begin position="340"/>
        <end position="402"/>
    </location>
</feature>
<comment type="caution">
    <text evidence="2">The sequence shown here is derived from an EMBL/GenBank/DDBJ whole genome shotgun (WGS) entry which is preliminary data.</text>
</comment>
<name>A0ABD3GN64_9MARC</name>